<dbReference type="Pfam" id="PF00574">
    <property type="entry name" value="CLP_protease"/>
    <property type="match status" value="1"/>
</dbReference>
<dbReference type="Gene3D" id="3.90.226.10">
    <property type="entry name" value="2-enoyl-CoA Hydratase, Chain A, domain 1"/>
    <property type="match status" value="1"/>
</dbReference>
<dbReference type="InterPro" id="IPR018215">
    <property type="entry name" value="ClpP_Ser_AS"/>
</dbReference>
<comment type="function">
    <text evidence="7 11">Cleaves peptides in various proteins in a process that requires ATP hydrolysis. Has a chymotrypsin-like activity. Plays a major role in the degradation of misfolded proteins.</text>
</comment>
<feature type="active site" evidence="7 9">
    <location>
        <position position="123"/>
    </location>
</feature>
<dbReference type="InterPro" id="IPR001907">
    <property type="entry name" value="ClpP"/>
</dbReference>
<keyword evidence="3 7" id="KW-0645">Protease</keyword>
<accession>K1XIT9</accession>
<keyword evidence="5 7" id="KW-0720">Serine protease</keyword>
<evidence type="ECO:0000256" key="3">
    <source>
        <dbReference type="ARBA" id="ARBA00022670"/>
    </source>
</evidence>
<feature type="active site" evidence="8">
    <location>
        <position position="98"/>
    </location>
</feature>
<protein>
    <recommendedName>
        <fullName evidence="7 12">ATP-dependent Clp protease proteolytic subunit</fullName>
        <ecNumber evidence="7 10">3.4.21.92</ecNumber>
    </recommendedName>
    <alternativeName>
        <fullName evidence="7">Endopeptidase Clp</fullName>
    </alternativeName>
</protein>
<sequence>MTLIPSVIEKTKWWERAYDIYSRLLEDRIIFVGEPVAAHMVNSIVAQLLFLEKKDPDKDIIMFVNTPGGEVYSGMAIYDVMQYVKCDVSTICVGLAASMGSIILAGGTKGKRYSLPHSKIMIHQPLGGIEGQASDIVIQAEEILKVKNMFIGLMAKHTGQKLDVVANDMDRNKWLNAEEALKYGIIDKIITQDTIKK</sequence>
<dbReference type="GO" id="GO:0006515">
    <property type="term" value="P:protein quality control for misfolded or incompletely synthesized proteins"/>
    <property type="evidence" value="ECO:0007669"/>
    <property type="project" value="TreeGrafter"/>
</dbReference>
<dbReference type="CDD" id="cd07017">
    <property type="entry name" value="S14_ClpP_2"/>
    <property type="match status" value="1"/>
</dbReference>
<evidence type="ECO:0000256" key="5">
    <source>
        <dbReference type="ARBA" id="ARBA00022825"/>
    </source>
</evidence>
<evidence type="ECO:0000256" key="10">
    <source>
        <dbReference type="RuleBase" id="RU000549"/>
    </source>
</evidence>
<reference evidence="13" key="1">
    <citation type="journal article" date="2012" name="Science">
        <title>Fermentation, hydrogen, and sulfur metabolism in multiple uncultivated bacterial phyla.</title>
        <authorList>
            <person name="Wrighton K.C."/>
            <person name="Thomas B.C."/>
            <person name="Sharon I."/>
            <person name="Miller C.S."/>
            <person name="Castelle C.J."/>
            <person name="VerBerkmoes N.C."/>
            <person name="Wilkins M.J."/>
            <person name="Hettich R.L."/>
            <person name="Lipton M.S."/>
            <person name="Williams K.H."/>
            <person name="Long P.E."/>
            <person name="Banfield J.F."/>
        </authorList>
    </citation>
    <scope>NUCLEOTIDE SEQUENCE [LARGE SCALE GENOMIC DNA]</scope>
</reference>
<dbReference type="InterPro" id="IPR029045">
    <property type="entry name" value="ClpP/crotonase-like_dom_sf"/>
</dbReference>
<dbReference type="GO" id="GO:0005737">
    <property type="term" value="C:cytoplasm"/>
    <property type="evidence" value="ECO:0007669"/>
    <property type="project" value="UniProtKB-SubCell"/>
</dbReference>
<dbReference type="InterPro" id="IPR023562">
    <property type="entry name" value="ClpP/TepA"/>
</dbReference>
<dbReference type="PANTHER" id="PTHR10381:SF70">
    <property type="entry name" value="ATP-DEPENDENT CLP PROTEASE PROTEOLYTIC SUBUNIT"/>
    <property type="match status" value="1"/>
</dbReference>
<evidence type="ECO:0000256" key="1">
    <source>
        <dbReference type="ARBA" id="ARBA00007039"/>
    </source>
</evidence>
<evidence type="ECO:0000256" key="8">
    <source>
        <dbReference type="PROSITE-ProRule" id="PRU10085"/>
    </source>
</evidence>
<comment type="catalytic activity">
    <reaction evidence="6 7 9">
        <text>Hydrolysis of proteins to small peptides in the presence of ATP and magnesium. alpha-casein is the usual test substrate. In the absence of ATP, only oligopeptides shorter than five residues are hydrolyzed (such as succinyl-Leu-Tyr-|-NHMec, and Leu-Tyr-Leu-|-Tyr-Trp, in which cleavage of the -Tyr-|-Leu- and -Tyr-|-Trp bonds also occurs).</text>
        <dbReference type="EC" id="3.4.21.92"/>
    </reaction>
</comment>
<name>K1XIT9_9BACT</name>
<dbReference type="GO" id="GO:0051117">
    <property type="term" value="F:ATPase binding"/>
    <property type="evidence" value="ECO:0007669"/>
    <property type="project" value="TreeGrafter"/>
</dbReference>
<dbReference type="SUPFAM" id="SSF52096">
    <property type="entry name" value="ClpP/crotonase"/>
    <property type="match status" value="1"/>
</dbReference>
<keyword evidence="4 7" id="KW-0378">Hydrolase</keyword>
<dbReference type="PROSITE" id="PS00382">
    <property type="entry name" value="CLP_PROTEASE_HIS"/>
    <property type="match status" value="1"/>
</dbReference>
<dbReference type="GO" id="GO:0009368">
    <property type="term" value="C:endopeptidase Clp complex"/>
    <property type="evidence" value="ECO:0007669"/>
    <property type="project" value="TreeGrafter"/>
</dbReference>
<proteinExistence type="inferred from homology"/>
<feature type="active site" description="Nucleophile" evidence="7">
    <location>
        <position position="98"/>
    </location>
</feature>
<comment type="caution">
    <text evidence="13">The sequence shown here is derived from an EMBL/GenBank/DDBJ whole genome shotgun (WGS) entry which is preliminary data.</text>
</comment>
<evidence type="ECO:0000256" key="6">
    <source>
        <dbReference type="ARBA" id="ARBA00034021"/>
    </source>
</evidence>
<dbReference type="GO" id="GO:0004252">
    <property type="term" value="F:serine-type endopeptidase activity"/>
    <property type="evidence" value="ECO:0007669"/>
    <property type="project" value="UniProtKB-UniRule"/>
</dbReference>
<dbReference type="InterPro" id="IPR033135">
    <property type="entry name" value="ClpP_His_AS"/>
</dbReference>
<evidence type="ECO:0000313" key="13">
    <source>
        <dbReference type="EMBL" id="EKD25097.1"/>
    </source>
</evidence>
<gene>
    <name evidence="7" type="primary">clpP</name>
    <name evidence="13" type="ORF">ACD_80C00118G0006</name>
</gene>
<dbReference type="HAMAP" id="MF_00444">
    <property type="entry name" value="ClpP"/>
    <property type="match status" value="1"/>
</dbReference>
<evidence type="ECO:0000256" key="7">
    <source>
        <dbReference type="HAMAP-Rule" id="MF_00444"/>
    </source>
</evidence>
<dbReference type="GO" id="GO:0004176">
    <property type="term" value="F:ATP-dependent peptidase activity"/>
    <property type="evidence" value="ECO:0007669"/>
    <property type="project" value="InterPro"/>
</dbReference>
<comment type="subunit">
    <text evidence="7">Fourteen ClpP subunits assemble into 2 heptameric rings which stack back to back to give a disk-like structure with a central cavity, resembling the structure of eukaryotic proteasomes.</text>
</comment>
<evidence type="ECO:0000256" key="2">
    <source>
        <dbReference type="ARBA" id="ARBA00022490"/>
    </source>
</evidence>
<keyword evidence="2 7" id="KW-0963">Cytoplasm</keyword>
<organism evidence="13">
    <name type="scientific">uncultured bacterium</name>
    <name type="common">gcode 4</name>
    <dbReference type="NCBI Taxonomy" id="1234023"/>
    <lineage>
        <taxon>Bacteria</taxon>
        <taxon>environmental samples</taxon>
    </lineage>
</organism>
<dbReference type="NCBIfam" id="NF009205">
    <property type="entry name" value="PRK12553.1"/>
    <property type="match status" value="1"/>
</dbReference>
<dbReference type="EMBL" id="AMFJ01036125">
    <property type="protein sequence ID" value="EKD25097.1"/>
    <property type="molecule type" value="Genomic_DNA"/>
</dbReference>
<comment type="similarity">
    <text evidence="1 7 12">Belongs to the peptidase S14 family.</text>
</comment>
<dbReference type="AlphaFoldDB" id="K1XIT9"/>
<dbReference type="NCBIfam" id="NF001368">
    <property type="entry name" value="PRK00277.1"/>
    <property type="match status" value="1"/>
</dbReference>
<evidence type="ECO:0000256" key="9">
    <source>
        <dbReference type="PROSITE-ProRule" id="PRU10086"/>
    </source>
</evidence>
<dbReference type="PRINTS" id="PR00127">
    <property type="entry name" value="CLPPROTEASEP"/>
</dbReference>
<dbReference type="EC" id="3.4.21.92" evidence="7 10"/>
<dbReference type="PANTHER" id="PTHR10381">
    <property type="entry name" value="ATP-DEPENDENT CLP PROTEASE PROTEOLYTIC SUBUNIT"/>
    <property type="match status" value="1"/>
</dbReference>
<dbReference type="FunFam" id="3.90.226.10:FF:000001">
    <property type="entry name" value="ATP-dependent Clp protease proteolytic subunit"/>
    <property type="match status" value="1"/>
</dbReference>
<evidence type="ECO:0000256" key="4">
    <source>
        <dbReference type="ARBA" id="ARBA00022801"/>
    </source>
</evidence>
<comment type="subcellular location">
    <subcellularLocation>
        <location evidence="7">Cytoplasm</location>
    </subcellularLocation>
</comment>
<dbReference type="PROSITE" id="PS00381">
    <property type="entry name" value="CLP_PROTEASE_SER"/>
    <property type="match status" value="1"/>
</dbReference>
<evidence type="ECO:0000256" key="11">
    <source>
        <dbReference type="RuleBase" id="RU000550"/>
    </source>
</evidence>
<evidence type="ECO:0000256" key="12">
    <source>
        <dbReference type="RuleBase" id="RU003567"/>
    </source>
</evidence>